<dbReference type="EMBL" id="JBHMBK010000012">
    <property type="protein sequence ID" value="MFB9686098.1"/>
    <property type="molecule type" value="Genomic_DNA"/>
</dbReference>
<sequence>MSRKSKIQVLTCNVQRASVARTRRQVAWLVASGADVLVLTEVSAGESGEVLAQLLVDRGFGVVLPKPSRDDRYRVLVAGREVEPTGVDVGVGSVRHRCVAARIALPAGEIGVTGLYVPSRGSADRRNHDKRAFQDRVTAALPTIVPALDVIGPTVITGDLNVVEPSHQPRYTVFGEWEYDFYRAFNEAEFDDAFRLKEPTEMDYSWFGRPSREGRRNGYRFDHAFVSRAHRDAVAACRYDHSVRTAGLTDHSALTLVLDLAGVEA</sequence>
<dbReference type="InterPro" id="IPR036691">
    <property type="entry name" value="Endo/exonu/phosph_ase_sf"/>
</dbReference>
<dbReference type="Pfam" id="PF03372">
    <property type="entry name" value="Exo_endo_phos"/>
    <property type="match status" value="1"/>
</dbReference>
<gene>
    <name evidence="2" type="ORF">ACFFTO_18025</name>
</gene>
<keyword evidence="3" id="KW-1185">Reference proteome</keyword>
<dbReference type="Proteomes" id="UP001589535">
    <property type="component" value="Unassembled WGS sequence"/>
</dbReference>
<dbReference type="Gene3D" id="3.60.10.10">
    <property type="entry name" value="Endonuclease/exonuclease/phosphatase"/>
    <property type="match status" value="1"/>
</dbReference>
<dbReference type="InterPro" id="IPR005135">
    <property type="entry name" value="Endo/exonuclease/phosphatase"/>
</dbReference>
<feature type="domain" description="Endonuclease/exonuclease/phosphatase" evidence="1">
    <location>
        <begin position="10"/>
        <end position="249"/>
    </location>
</feature>
<accession>A0ABV5U3X4</accession>
<proteinExistence type="predicted"/>
<evidence type="ECO:0000313" key="3">
    <source>
        <dbReference type="Proteomes" id="UP001589535"/>
    </source>
</evidence>
<dbReference type="GO" id="GO:0004519">
    <property type="term" value="F:endonuclease activity"/>
    <property type="evidence" value="ECO:0007669"/>
    <property type="project" value="UniProtKB-KW"/>
</dbReference>
<evidence type="ECO:0000259" key="1">
    <source>
        <dbReference type="Pfam" id="PF03372"/>
    </source>
</evidence>
<dbReference type="RefSeq" id="WP_378194736.1">
    <property type="nucleotide sequence ID" value="NZ_JBHMBK010000012.1"/>
</dbReference>
<name>A0ABV5U3X4_9PSEU</name>
<dbReference type="SUPFAM" id="SSF56219">
    <property type="entry name" value="DNase I-like"/>
    <property type="match status" value="1"/>
</dbReference>
<protein>
    <submittedName>
        <fullName evidence="2">Endonuclease/exonuclease/phosphatase family protein</fullName>
    </submittedName>
</protein>
<keyword evidence="2" id="KW-0540">Nuclease</keyword>
<reference evidence="2 3" key="1">
    <citation type="submission" date="2024-09" db="EMBL/GenBank/DDBJ databases">
        <authorList>
            <person name="Sun Q."/>
            <person name="Mori K."/>
        </authorList>
    </citation>
    <scope>NUCLEOTIDE SEQUENCE [LARGE SCALE GENOMIC DNA]</scope>
    <source>
        <strain evidence="2 3">JCM 13852</strain>
    </source>
</reference>
<evidence type="ECO:0000313" key="2">
    <source>
        <dbReference type="EMBL" id="MFB9686098.1"/>
    </source>
</evidence>
<keyword evidence="2" id="KW-0378">Hydrolase</keyword>
<keyword evidence="2" id="KW-0255">Endonuclease</keyword>
<organism evidence="2 3">
    <name type="scientific">Amycolatopsis plumensis</name>
    <dbReference type="NCBI Taxonomy" id="236508"/>
    <lineage>
        <taxon>Bacteria</taxon>
        <taxon>Bacillati</taxon>
        <taxon>Actinomycetota</taxon>
        <taxon>Actinomycetes</taxon>
        <taxon>Pseudonocardiales</taxon>
        <taxon>Pseudonocardiaceae</taxon>
        <taxon>Amycolatopsis</taxon>
    </lineage>
</organism>
<comment type="caution">
    <text evidence="2">The sequence shown here is derived from an EMBL/GenBank/DDBJ whole genome shotgun (WGS) entry which is preliminary data.</text>
</comment>